<dbReference type="OMA" id="DMCIFIQ"/>
<feature type="region of interest" description="Disordered" evidence="5">
    <location>
        <begin position="123"/>
        <end position="144"/>
    </location>
</feature>
<evidence type="ECO:0000256" key="4">
    <source>
        <dbReference type="ARBA" id="ARBA00023136"/>
    </source>
</evidence>
<feature type="transmembrane region" description="Helical" evidence="6">
    <location>
        <begin position="65"/>
        <end position="87"/>
    </location>
</feature>
<keyword evidence="3 6" id="KW-1133">Transmembrane helix</keyword>
<evidence type="ECO:0000256" key="5">
    <source>
        <dbReference type="SAM" id="MobiDB-lite"/>
    </source>
</evidence>
<keyword evidence="2 6" id="KW-0812">Transmembrane</keyword>
<evidence type="ECO:0000256" key="6">
    <source>
        <dbReference type="SAM" id="Phobius"/>
    </source>
</evidence>
<proteinExistence type="predicted"/>
<evidence type="ECO:0000256" key="3">
    <source>
        <dbReference type="ARBA" id="ARBA00022989"/>
    </source>
</evidence>
<feature type="transmembrane region" description="Helical" evidence="6">
    <location>
        <begin position="260"/>
        <end position="279"/>
    </location>
</feature>
<dbReference type="Proteomes" id="UP000244005">
    <property type="component" value="Unassembled WGS sequence"/>
</dbReference>
<organism evidence="7 8">
    <name type="scientific">Marchantia polymorpha</name>
    <name type="common">Common liverwort</name>
    <name type="synonym">Marchantia aquatica</name>
    <dbReference type="NCBI Taxonomy" id="3197"/>
    <lineage>
        <taxon>Eukaryota</taxon>
        <taxon>Viridiplantae</taxon>
        <taxon>Streptophyta</taxon>
        <taxon>Embryophyta</taxon>
        <taxon>Marchantiophyta</taxon>
        <taxon>Marchantiopsida</taxon>
        <taxon>Marchantiidae</taxon>
        <taxon>Marchantiales</taxon>
        <taxon>Marchantiaceae</taxon>
        <taxon>Marchantia</taxon>
    </lineage>
</organism>
<dbReference type="InterPro" id="IPR006603">
    <property type="entry name" value="PQ-loop_rpt"/>
</dbReference>
<dbReference type="Pfam" id="PF04193">
    <property type="entry name" value="PQ-loop"/>
    <property type="match status" value="2"/>
</dbReference>
<evidence type="ECO:0000256" key="1">
    <source>
        <dbReference type="ARBA" id="ARBA00004141"/>
    </source>
</evidence>
<keyword evidence="4 6" id="KW-0472">Membrane</keyword>
<keyword evidence="8" id="KW-1185">Reference proteome</keyword>
<accession>A0A2R6XRZ4</accession>
<dbReference type="FunFam" id="1.20.1280.290:FF:000009">
    <property type="entry name" value="PQ loop repeat family protein"/>
    <property type="match status" value="1"/>
</dbReference>
<dbReference type="EMBL" id="KZ772676">
    <property type="protein sequence ID" value="PTQ48891.1"/>
    <property type="molecule type" value="Genomic_DNA"/>
</dbReference>
<dbReference type="Gramene" id="Mp3g15190.1">
    <property type="protein sequence ID" value="Mp3g15190.1.cds"/>
    <property type="gene ID" value="Mp3g15190"/>
</dbReference>
<protein>
    <submittedName>
        <fullName evidence="7">Uncharacterized protein</fullName>
    </submittedName>
</protein>
<feature type="region of interest" description="Disordered" evidence="5">
    <location>
        <begin position="161"/>
        <end position="180"/>
    </location>
</feature>
<sequence>MGLKFECPVEETCSAWALSYFFDCVCNHKDLISFSLGITSIVCWAMAEVPQILTNWQSPNTETVSMAFIFTWMIGDIFNVLGCWFNPGTLPTQFYLAVLYTATTVLLVVQQLLFAWKTYKPPSNSTTTPLIPHGRSDSKSPRWPNDLDGLFPSKSAKLKSHPMNTRGYGKPPLPVTASVPVRGNMGSPGSYRSWGRLTLSNSYGTDSSPLAKGIVFSSVAVVTLTFSGGFSSLGGGGGGSYAGSSRRLLQGEFPAEDHDIVSSLGLILGWLMTCIYLTGRLPQIILNWSRDFVIGVSMSTVIFAFLGNATYLGSLLVRGVEWQRLKFVLPWVVDIAFCLFMDFFMMCQYLYHQRRDDFPTLE</sequence>
<dbReference type="GO" id="GO:0015174">
    <property type="term" value="F:basic amino acid transmembrane transporter activity"/>
    <property type="evidence" value="ECO:0007669"/>
    <property type="project" value="UniProtKB-ARBA"/>
</dbReference>
<dbReference type="InterPro" id="IPR051415">
    <property type="entry name" value="LAAT-1"/>
</dbReference>
<feature type="transmembrane region" description="Helical" evidence="6">
    <location>
        <begin position="31"/>
        <end position="53"/>
    </location>
</feature>
<comment type="subcellular location">
    <subcellularLocation>
        <location evidence="1">Membrane</location>
        <topology evidence="1">Multi-pass membrane protein</topology>
    </subcellularLocation>
</comment>
<evidence type="ECO:0000313" key="8">
    <source>
        <dbReference type="Proteomes" id="UP000244005"/>
    </source>
</evidence>
<dbReference type="OrthoDB" id="8048523at2759"/>
<dbReference type="PANTHER" id="PTHR16201">
    <property type="entry name" value="SEVEN TRANSMEMBRANE PROTEIN 1-RELATED"/>
    <property type="match status" value="1"/>
</dbReference>
<evidence type="ECO:0000313" key="7">
    <source>
        <dbReference type="EMBL" id="PTQ48891.1"/>
    </source>
</evidence>
<feature type="transmembrane region" description="Helical" evidence="6">
    <location>
        <begin position="331"/>
        <end position="351"/>
    </location>
</feature>
<dbReference type="SMART" id="SM00679">
    <property type="entry name" value="CTNS"/>
    <property type="match status" value="2"/>
</dbReference>
<evidence type="ECO:0000256" key="2">
    <source>
        <dbReference type="ARBA" id="ARBA00022692"/>
    </source>
</evidence>
<feature type="transmembrane region" description="Helical" evidence="6">
    <location>
        <begin position="93"/>
        <end position="116"/>
    </location>
</feature>
<dbReference type="GO" id="GO:0016020">
    <property type="term" value="C:membrane"/>
    <property type="evidence" value="ECO:0000318"/>
    <property type="project" value="GO_Central"/>
</dbReference>
<gene>
    <name evidence="7" type="ORF">MARPO_0004s0153</name>
</gene>
<feature type="transmembrane region" description="Helical" evidence="6">
    <location>
        <begin position="291"/>
        <end position="311"/>
    </location>
</feature>
<dbReference type="PANTHER" id="PTHR16201:SF44">
    <property type="entry name" value="SEVEN TRANSMEMBRANE PROTEIN 1"/>
    <property type="match status" value="1"/>
</dbReference>
<dbReference type="AlphaFoldDB" id="A0A2R6XRZ4"/>
<dbReference type="GO" id="GO:0098852">
    <property type="term" value="C:lytic vacuole membrane"/>
    <property type="evidence" value="ECO:0007669"/>
    <property type="project" value="UniProtKB-ARBA"/>
</dbReference>
<name>A0A2R6XRZ4_MARPO</name>
<dbReference type="Gene3D" id="1.20.1280.290">
    <property type="match status" value="2"/>
</dbReference>
<reference evidence="8" key="1">
    <citation type="journal article" date="2017" name="Cell">
        <title>Insights into land plant evolution garnered from the Marchantia polymorpha genome.</title>
        <authorList>
            <person name="Bowman J.L."/>
            <person name="Kohchi T."/>
            <person name="Yamato K.T."/>
            <person name="Jenkins J."/>
            <person name="Shu S."/>
            <person name="Ishizaki K."/>
            <person name="Yamaoka S."/>
            <person name="Nishihama R."/>
            <person name="Nakamura Y."/>
            <person name="Berger F."/>
            <person name="Adam C."/>
            <person name="Aki S.S."/>
            <person name="Althoff F."/>
            <person name="Araki T."/>
            <person name="Arteaga-Vazquez M.A."/>
            <person name="Balasubrmanian S."/>
            <person name="Barry K."/>
            <person name="Bauer D."/>
            <person name="Boehm C.R."/>
            <person name="Briginshaw L."/>
            <person name="Caballero-Perez J."/>
            <person name="Catarino B."/>
            <person name="Chen F."/>
            <person name="Chiyoda S."/>
            <person name="Chovatia M."/>
            <person name="Davies K.M."/>
            <person name="Delmans M."/>
            <person name="Demura T."/>
            <person name="Dierschke T."/>
            <person name="Dolan L."/>
            <person name="Dorantes-Acosta A.E."/>
            <person name="Eklund D.M."/>
            <person name="Florent S.N."/>
            <person name="Flores-Sandoval E."/>
            <person name="Fujiyama A."/>
            <person name="Fukuzawa H."/>
            <person name="Galik B."/>
            <person name="Grimanelli D."/>
            <person name="Grimwood J."/>
            <person name="Grossniklaus U."/>
            <person name="Hamada T."/>
            <person name="Haseloff J."/>
            <person name="Hetherington A.J."/>
            <person name="Higo A."/>
            <person name="Hirakawa Y."/>
            <person name="Hundley H.N."/>
            <person name="Ikeda Y."/>
            <person name="Inoue K."/>
            <person name="Inoue S.I."/>
            <person name="Ishida S."/>
            <person name="Jia Q."/>
            <person name="Kakita M."/>
            <person name="Kanazawa T."/>
            <person name="Kawai Y."/>
            <person name="Kawashima T."/>
            <person name="Kennedy M."/>
            <person name="Kinose K."/>
            <person name="Kinoshita T."/>
            <person name="Kohara Y."/>
            <person name="Koide E."/>
            <person name="Komatsu K."/>
            <person name="Kopischke S."/>
            <person name="Kubo M."/>
            <person name="Kyozuka J."/>
            <person name="Lagercrantz U."/>
            <person name="Lin S.S."/>
            <person name="Lindquist E."/>
            <person name="Lipzen A.M."/>
            <person name="Lu C.W."/>
            <person name="De Luna E."/>
            <person name="Martienssen R.A."/>
            <person name="Minamino N."/>
            <person name="Mizutani M."/>
            <person name="Mizutani M."/>
            <person name="Mochizuki N."/>
            <person name="Monte I."/>
            <person name="Mosher R."/>
            <person name="Nagasaki H."/>
            <person name="Nakagami H."/>
            <person name="Naramoto S."/>
            <person name="Nishitani K."/>
            <person name="Ohtani M."/>
            <person name="Okamoto T."/>
            <person name="Okumura M."/>
            <person name="Phillips J."/>
            <person name="Pollak B."/>
            <person name="Reinders A."/>
            <person name="Rovekamp M."/>
            <person name="Sano R."/>
            <person name="Sawa S."/>
            <person name="Schmid M.W."/>
            <person name="Shirakawa M."/>
            <person name="Solano R."/>
            <person name="Spunde A."/>
            <person name="Suetsugu N."/>
            <person name="Sugano S."/>
            <person name="Sugiyama A."/>
            <person name="Sun R."/>
            <person name="Suzuki Y."/>
            <person name="Takenaka M."/>
            <person name="Takezawa D."/>
            <person name="Tomogane H."/>
            <person name="Tsuzuki M."/>
            <person name="Ueda T."/>
            <person name="Umeda M."/>
            <person name="Ward J.M."/>
            <person name="Watanabe Y."/>
            <person name="Yazaki K."/>
            <person name="Yokoyama R."/>
            <person name="Yoshitake Y."/>
            <person name="Yotsui I."/>
            <person name="Zachgo S."/>
            <person name="Schmutz J."/>
        </authorList>
    </citation>
    <scope>NUCLEOTIDE SEQUENCE [LARGE SCALE GENOMIC DNA]</scope>
    <source>
        <strain evidence="8">Tak-1</strain>
    </source>
</reference>